<gene>
    <name evidence="1" type="ORF">Agabi119p4_2404</name>
</gene>
<organism evidence="1 2">
    <name type="scientific">Agaricus bisporus var. burnettii</name>
    <dbReference type="NCBI Taxonomy" id="192524"/>
    <lineage>
        <taxon>Eukaryota</taxon>
        <taxon>Fungi</taxon>
        <taxon>Dikarya</taxon>
        <taxon>Basidiomycota</taxon>
        <taxon>Agaricomycotina</taxon>
        <taxon>Agaricomycetes</taxon>
        <taxon>Agaricomycetidae</taxon>
        <taxon>Agaricales</taxon>
        <taxon>Agaricineae</taxon>
        <taxon>Agaricaceae</taxon>
        <taxon>Agaricus</taxon>
    </lineage>
</organism>
<evidence type="ECO:0000313" key="1">
    <source>
        <dbReference type="EMBL" id="KAF7783028.1"/>
    </source>
</evidence>
<comment type="caution">
    <text evidence="1">The sequence shown here is derived from an EMBL/GenBank/DDBJ whole genome shotgun (WGS) entry which is preliminary data.</text>
</comment>
<protein>
    <submittedName>
        <fullName evidence="1">Uncharacterized protein</fullName>
    </submittedName>
</protein>
<reference evidence="1 2" key="1">
    <citation type="journal article" name="Sci. Rep.">
        <title>Telomere-to-telomere assembled and centromere annotated genomes of the two main subspecies of the button mushroom Agaricus bisporus reveal especially polymorphic chromosome ends.</title>
        <authorList>
            <person name="Sonnenberg A.S.M."/>
            <person name="Sedaghat-Telgerd N."/>
            <person name="Lavrijssen B."/>
            <person name="Ohm R.A."/>
            <person name="Hendrickx P.M."/>
            <person name="Scholtmeijer K."/>
            <person name="Baars J.J.P."/>
            <person name="van Peer A."/>
        </authorList>
    </citation>
    <scope>NUCLEOTIDE SEQUENCE [LARGE SCALE GENOMIC DNA]</scope>
    <source>
        <strain evidence="1 2">H119_p4</strain>
    </source>
</reference>
<sequence>MAVLVWLQIDFKGTEQFIRRHAAAESASRGRSKNPDSVKILPACFEFHEPPQITDRTACMDLLTELLQGHRKPVNGPPSTSGYPCGSWKSLGHVSRVVSVFERLRGVQLTPSRD</sequence>
<evidence type="ECO:0000313" key="2">
    <source>
        <dbReference type="Proteomes" id="UP000629468"/>
    </source>
</evidence>
<dbReference type="EMBL" id="JABXXO010000003">
    <property type="protein sequence ID" value="KAF7783028.1"/>
    <property type="molecule type" value="Genomic_DNA"/>
</dbReference>
<name>A0A8H7F939_AGABI</name>
<dbReference type="Proteomes" id="UP000629468">
    <property type="component" value="Unassembled WGS sequence"/>
</dbReference>
<accession>A0A8H7F939</accession>
<dbReference type="AlphaFoldDB" id="A0A8H7F939"/>
<proteinExistence type="predicted"/>